<dbReference type="InterPro" id="IPR000871">
    <property type="entry name" value="Beta-lactam_class-A"/>
</dbReference>
<feature type="region of interest" description="Disordered" evidence="1">
    <location>
        <begin position="296"/>
        <end position="320"/>
    </location>
</feature>
<sequence>MDKTSVTTTRARTTRLAVGLGASVLLAAGPIAAPAQAAAAEDGAGAADVCTSEKRPEVAAELSAKIQEVAQSREGDVSVGVSAFGGDLTCGYQPSKEYFAASSGKVLLLTTLLRQTMDEGRDLTAEEKELTEKMITVSDNDATIELKEMVGKQRMQDFLDMAGMDDTKLHETNAIGLMKINAADEITLLELISQENEILGDEQRAYAAGLMNSVIEEQRWGVTAGAPEDAESHVKNGWLPYDNTDVWRVNSIGYFTGAEAGTYHMVVLTDHNDGMQYGVDTIESVAVEVNSAINGGGTAITPRSTAPRDIDTAPDGSDRA</sequence>
<dbReference type="InterPro" id="IPR012338">
    <property type="entry name" value="Beta-lactam/transpept-like"/>
</dbReference>
<dbReference type="RefSeq" id="WP_270683048.1">
    <property type="nucleotide sequence ID" value="NZ_JAQFWQ010000001.1"/>
</dbReference>
<comment type="caution">
    <text evidence="4">The sequence shown here is derived from an EMBL/GenBank/DDBJ whole genome shotgun (WGS) entry which is preliminary data.</text>
</comment>
<proteinExistence type="predicted"/>
<keyword evidence="4" id="KW-0378">Hydrolase</keyword>
<keyword evidence="5" id="KW-1185">Reference proteome</keyword>
<dbReference type="PANTHER" id="PTHR35333">
    <property type="entry name" value="BETA-LACTAMASE"/>
    <property type="match status" value="1"/>
</dbReference>
<feature type="chain" id="PRO_5046862146" evidence="2">
    <location>
        <begin position="38"/>
        <end position="320"/>
    </location>
</feature>
<evidence type="ECO:0000313" key="4">
    <source>
        <dbReference type="EMBL" id="MDA2809137.1"/>
    </source>
</evidence>
<evidence type="ECO:0000259" key="3">
    <source>
        <dbReference type="Pfam" id="PF13354"/>
    </source>
</evidence>
<organism evidence="4 5">
    <name type="scientific">Nocardiopsis endophytica</name>
    <dbReference type="NCBI Taxonomy" id="3018445"/>
    <lineage>
        <taxon>Bacteria</taxon>
        <taxon>Bacillati</taxon>
        <taxon>Actinomycetota</taxon>
        <taxon>Actinomycetes</taxon>
        <taxon>Streptosporangiales</taxon>
        <taxon>Nocardiopsidaceae</taxon>
        <taxon>Nocardiopsis</taxon>
    </lineage>
</organism>
<evidence type="ECO:0000256" key="2">
    <source>
        <dbReference type="SAM" id="SignalP"/>
    </source>
</evidence>
<dbReference type="InterPro" id="IPR045155">
    <property type="entry name" value="Beta-lactam_cat"/>
</dbReference>
<keyword evidence="2" id="KW-0732">Signal</keyword>
<dbReference type="Pfam" id="PF13354">
    <property type="entry name" value="Beta-lactamase2"/>
    <property type="match status" value="1"/>
</dbReference>
<feature type="signal peptide" evidence="2">
    <location>
        <begin position="1"/>
        <end position="37"/>
    </location>
</feature>
<evidence type="ECO:0000256" key="1">
    <source>
        <dbReference type="SAM" id="MobiDB-lite"/>
    </source>
</evidence>
<dbReference type="Gene3D" id="3.40.710.10">
    <property type="entry name" value="DD-peptidase/beta-lactamase superfamily"/>
    <property type="match status" value="1"/>
</dbReference>
<feature type="domain" description="Beta-lactamase class A catalytic" evidence="3">
    <location>
        <begin position="128"/>
        <end position="269"/>
    </location>
</feature>
<protein>
    <submittedName>
        <fullName evidence="4">Serine hydrolase</fullName>
    </submittedName>
</protein>
<name>A0ABT4TWS8_9ACTN</name>
<dbReference type="PANTHER" id="PTHR35333:SF3">
    <property type="entry name" value="BETA-LACTAMASE-TYPE TRANSPEPTIDASE FOLD CONTAINING PROTEIN"/>
    <property type="match status" value="1"/>
</dbReference>
<dbReference type="Proteomes" id="UP001527866">
    <property type="component" value="Unassembled WGS sequence"/>
</dbReference>
<accession>A0ABT4TWS8</accession>
<feature type="compositionally biased region" description="Basic and acidic residues" evidence="1">
    <location>
        <begin position="306"/>
        <end position="320"/>
    </location>
</feature>
<gene>
    <name evidence="4" type="ORF">O4J56_00645</name>
</gene>
<evidence type="ECO:0000313" key="5">
    <source>
        <dbReference type="Proteomes" id="UP001527866"/>
    </source>
</evidence>
<dbReference type="EMBL" id="JAQFWQ010000001">
    <property type="protein sequence ID" value="MDA2809137.1"/>
    <property type="molecule type" value="Genomic_DNA"/>
</dbReference>
<reference evidence="4 5" key="1">
    <citation type="submission" date="2023-01" db="EMBL/GenBank/DDBJ databases">
        <title>Draft genome sequence of Nocardiopsis sp. RSe5-2 isolated from halophytes.</title>
        <authorList>
            <person name="Duangmal K."/>
            <person name="Chantavorakit T."/>
        </authorList>
    </citation>
    <scope>NUCLEOTIDE SEQUENCE [LARGE SCALE GENOMIC DNA]</scope>
    <source>
        <strain evidence="4 5">RSe5-2</strain>
    </source>
</reference>
<dbReference type="GO" id="GO:0016787">
    <property type="term" value="F:hydrolase activity"/>
    <property type="evidence" value="ECO:0007669"/>
    <property type="project" value="UniProtKB-KW"/>
</dbReference>
<dbReference type="SUPFAM" id="SSF56601">
    <property type="entry name" value="beta-lactamase/transpeptidase-like"/>
    <property type="match status" value="1"/>
</dbReference>